<dbReference type="SUPFAM" id="SSF56935">
    <property type="entry name" value="Porins"/>
    <property type="match status" value="1"/>
</dbReference>
<feature type="signal peptide" evidence="12">
    <location>
        <begin position="1"/>
        <end position="22"/>
    </location>
</feature>
<dbReference type="CDD" id="cd01346">
    <property type="entry name" value="Maltoporin-like"/>
    <property type="match status" value="1"/>
</dbReference>
<comment type="similarity">
    <text evidence="2">Belongs to the porin LamB (TC 1.B.3) family.</text>
</comment>
<name>A0A9P3WEQ9_KLUIN</name>
<dbReference type="Gene3D" id="2.40.170.10">
    <property type="entry name" value="Porin, LamB type"/>
    <property type="match status" value="1"/>
</dbReference>
<evidence type="ECO:0000313" key="15">
    <source>
        <dbReference type="Proteomes" id="UP000867740"/>
    </source>
</evidence>
<dbReference type="InterPro" id="IPR050286">
    <property type="entry name" value="G_neg_Bact_CarbUptk_Porin"/>
</dbReference>
<evidence type="ECO:0000256" key="7">
    <source>
        <dbReference type="ARBA" id="ARBA00023065"/>
    </source>
</evidence>
<dbReference type="AlphaFoldDB" id="A0A9P3WEQ9"/>
<dbReference type="Pfam" id="PF02264">
    <property type="entry name" value="LamB"/>
    <property type="match status" value="1"/>
</dbReference>
<gene>
    <name evidence="14" type="ORF">I8531_001448</name>
</gene>
<evidence type="ECO:0000256" key="5">
    <source>
        <dbReference type="ARBA" id="ARBA00022692"/>
    </source>
</evidence>
<feature type="chain" id="PRO_5040397698" evidence="12">
    <location>
        <begin position="23"/>
        <end position="537"/>
    </location>
</feature>
<dbReference type="GO" id="GO:0006811">
    <property type="term" value="P:monoatomic ion transport"/>
    <property type="evidence" value="ECO:0007669"/>
    <property type="project" value="UniProtKB-KW"/>
</dbReference>
<reference evidence="14" key="1">
    <citation type="journal article" date="2018" name="Genome Biol.">
        <title>SKESA: strategic k-mer extension for scrupulous assemblies.</title>
        <authorList>
            <person name="Souvorov A."/>
            <person name="Agarwala R."/>
            <person name="Lipman D.J."/>
        </authorList>
    </citation>
    <scope>NUCLEOTIDE SEQUENCE</scope>
    <source>
        <strain evidence="14">CAVp300</strain>
    </source>
</reference>
<dbReference type="GO" id="GO:0015144">
    <property type="term" value="F:carbohydrate transmembrane transporter activity"/>
    <property type="evidence" value="ECO:0007669"/>
    <property type="project" value="TreeGrafter"/>
</dbReference>
<evidence type="ECO:0000313" key="14">
    <source>
        <dbReference type="EMBL" id="HAT3581169.1"/>
    </source>
</evidence>
<reference evidence="14" key="2">
    <citation type="submission" date="2020-10" db="EMBL/GenBank/DDBJ databases">
        <authorList>
            <consortium name="NCBI Pathogen Detection Project"/>
        </authorList>
    </citation>
    <scope>NUCLEOTIDE SEQUENCE</scope>
    <source>
        <strain evidence="14">CAVp300</strain>
    </source>
</reference>
<dbReference type="Pfam" id="PF11471">
    <property type="entry name" value="Sugarporin_N"/>
    <property type="match status" value="1"/>
</dbReference>
<accession>A0A9P3WEQ9</accession>
<proteinExistence type="inferred from homology"/>
<organism evidence="14 15">
    <name type="scientific">Kluyvera intermedia</name>
    <name type="common">Enterobacter intermedius</name>
    <dbReference type="NCBI Taxonomy" id="61648"/>
    <lineage>
        <taxon>Bacteria</taxon>
        <taxon>Pseudomonadati</taxon>
        <taxon>Pseudomonadota</taxon>
        <taxon>Gammaproteobacteria</taxon>
        <taxon>Enterobacterales</taxon>
        <taxon>Enterobacteriaceae</taxon>
        <taxon>Kluyvera</taxon>
    </lineage>
</organism>
<dbReference type="InterPro" id="IPR036998">
    <property type="entry name" value="Porin_LamB_sf"/>
</dbReference>
<keyword evidence="3" id="KW-0813">Transport</keyword>
<dbReference type="InterPro" id="IPR021570">
    <property type="entry name" value="LamB-type_porin_N_dom"/>
</dbReference>
<dbReference type="PANTHER" id="PTHR38762:SF1">
    <property type="entry name" value="CRYPTIC OUTER MEMBRANE PORIN BGLH-RELATED"/>
    <property type="match status" value="1"/>
</dbReference>
<evidence type="ECO:0000256" key="3">
    <source>
        <dbReference type="ARBA" id="ARBA00022448"/>
    </source>
</evidence>
<comment type="subcellular location">
    <subcellularLocation>
        <location evidence="1">Cell outer membrane</location>
        <topology evidence="1">Multi-pass membrane protein</topology>
    </subcellularLocation>
</comment>
<evidence type="ECO:0000256" key="1">
    <source>
        <dbReference type="ARBA" id="ARBA00004571"/>
    </source>
</evidence>
<evidence type="ECO:0000259" key="13">
    <source>
        <dbReference type="Pfam" id="PF11471"/>
    </source>
</evidence>
<keyword evidence="4" id="KW-1134">Transmembrane beta strand</keyword>
<dbReference type="InterPro" id="IPR003192">
    <property type="entry name" value="Porin_LamB"/>
</dbReference>
<keyword evidence="7" id="KW-0406">Ion transport</keyword>
<evidence type="ECO:0000256" key="9">
    <source>
        <dbReference type="ARBA" id="ARBA00023136"/>
    </source>
</evidence>
<dbReference type="EMBL" id="DACSUM010000008">
    <property type="protein sequence ID" value="HAT3581169.1"/>
    <property type="molecule type" value="Genomic_DNA"/>
</dbReference>
<evidence type="ECO:0000256" key="12">
    <source>
        <dbReference type="SAM" id="SignalP"/>
    </source>
</evidence>
<dbReference type="GO" id="GO:0009279">
    <property type="term" value="C:cell outer membrane"/>
    <property type="evidence" value="ECO:0007669"/>
    <property type="project" value="UniProtKB-SubCell"/>
</dbReference>
<evidence type="ECO:0000256" key="2">
    <source>
        <dbReference type="ARBA" id="ARBA00007055"/>
    </source>
</evidence>
<evidence type="ECO:0000256" key="11">
    <source>
        <dbReference type="SAM" id="Coils"/>
    </source>
</evidence>
<evidence type="ECO:0000256" key="8">
    <source>
        <dbReference type="ARBA" id="ARBA00023114"/>
    </source>
</evidence>
<dbReference type="GO" id="GO:0015774">
    <property type="term" value="P:polysaccharide transport"/>
    <property type="evidence" value="ECO:0007669"/>
    <property type="project" value="TreeGrafter"/>
</dbReference>
<evidence type="ECO:0000256" key="10">
    <source>
        <dbReference type="ARBA" id="ARBA00023237"/>
    </source>
</evidence>
<keyword evidence="11" id="KW-0175">Coiled coil</keyword>
<dbReference type="PANTHER" id="PTHR38762">
    <property type="entry name" value="CRYPTIC OUTER MEMBRANE PORIN BGLH-RELATED"/>
    <property type="match status" value="1"/>
</dbReference>
<feature type="coiled-coil region" evidence="11">
    <location>
        <begin position="26"/>
        <end position="60"/>
    </location>
</feature>
<dbReference type="GO" id="GO:0046930">
    <property type="term" value="C:pore complex"/>
    <property type="evidence" value="ECO:0007669"/>
    <property type="project" value="UniProtKB-KW"/>
</dbReference>
<evidence type="ECO:0000256" key="6">
    <source>
        <dbReference type="ARBA" id="ARBA00022729"/>
    </source>
</evidence>
<protein>
    <submittedName>
        <fullName evidence="14">Carbohydrate porin</fullName>
    </submittedName>
</protein>
<sequence>MKKTIPLILASSFLYSVTPAMAASGNMTIEQRLAALEKDLSETKKELQRYKDEEKSKQAVYFAQASSAPASAAANKAKATPAPAPAAVLVQTAPAPGAQPSKTDDVSSMSMKDLSKFVKDEIGFSYNGYFRSGWATTTNGSPKSWAIGSLGRFGNEYTSWFDLQFSQRVYNENGKSAKAVVMLDGNVGQSYSAGWFGDNSTNENYLQFSDIYLTTTGFLPFAPEADLWVGKHQLPKYEVQMLDWKTQRTDSSGGAGIENMKLGSGKLDIALLREDIDQYDRSLSHSQKLNTNTVDVRYKAIPLWDKAELMINGRYAMANSTDTQKENVNDNGYYKWKDTWMFGTALTQKFKNGGYNEFSFLMANNSLASSFARYSGSSPYIAFNGRYYGDHTNGTAIRLVSQGETYLRDDVIVANALVYSRGEDVYSYETGAHSDFNSYRAVVRPAYIWDKYNQTGVELAYFNQQNKNQYGAKFKEAGYKTTLYHTLKVNTSMLTSRPEIRFYGTYIHALDNELDNFSFADEKNNQFAAGVQAEVWW</sequence>
<keyword evidence="10" id="KW-0998">Cell outer membrane</keyword>
<evidence type="ECO:0000256" key="4">
    <source>
        <dbReference type="ARBA" id="ARBA00022452"/>
    </source>
</evidence>
<keyword evidence="6 12" id="KW-0732">Signal</keyword>
<comment type="caution">
    <text evidence="14">The sequence shown here is derived from an EMBL/GenBank/DDBJ whole genome shotgun (WGS) entry which is preliminary data.</text>
</comment>
<dbReference type="GO" id="GO:0015288">
    <property type="term" value="F:porin activity"/>
    <property type="evidence" value="ECO:0007669"/>
    <property type="project" value="UniProtKB-KW"/>
</dbReference>
<keyword evidence="8" id="KW-0626">Porin</keyword>
<dbReference type="Proteomes" id="UP000867740">
    <property type="component" value="Unassembled WGS sequence"/>
</dbReference>
<keyword evidence="5" id="KW-0812">Transmembrane</keyword>
<keyword evidence="9" id="KW-0472">Membrane</keyword>
<feature type="domain" description="LamB-type porin N-terminal" evidence="13">
    <location>
        <begin position="28"/>
        <end position="58"/>
    </location>
</feature>